<protein>
    <submittedName>
        <fullName evidence="4">Aldehyde dehydrogenase family protein</fullName>
    </submittedName>
</protein>
<dbReference type="GO" id="GO:0004777">
    <property type="term" value="F:succinate-semialdehyde dehydrogenase (NAD+) activity"/>
    <property type="evidence" value="ECO:0007669"/>
    <property type="project" value="TreeGrafter"/>
</dbReference>
<evidence type="ECO:0000256" key="1">
    <source>
        <dbReference type="ARBA" id="ARBA00009986"/>
    </source>
</evidence>
<dbReference type="AlphaFoldDB" id="A0A345C193"/>
<gene>
    <name evidence="4" type="ORF">DT065_13825</name>
</gene>
<dbReference type="PANTHER" id="PTHR43353:SF5">
    <property type="entry name" value="SUCCINATE-SEMIALDEHYDE DEHYDROGENASE, MITOCHONDRIAL"/>
    <property type="match status" value="1"/>
</dbReference>
<proteinExistence type="inferred from homology"/>
<reference evidence="4 5" key="1">
    <citation type="journal article" date="2018" name="J. Microbiol.">
        <title>Salicibibacter kimchii gen. nov., sp. nov., a moderately halophilic and alkalitolerant bacterium in the family Bacillaceae, isolated from kimchi.</title>
        <authorList>
            <person name="Jang J.Y."/>
            <person name="Oh Y.J."/>
            <person name="Lim S.K."/>
            <person name="Park H.K."/>
            <person name="Lee C."/>
            <person name="Kim J.Y."/>
            <person name="Lee M.A."/>
            <person name="Choi H.J."/>
        </authorList>
    </citation>
    <scope>NUCLEOTIDE SEQUENCE [LARGE SCALE GENOMIC DNA]</scope>
    <source>
        <strain evidence="4 5">NKC1-1</strain>
    </source>
</reference>
<dbReference type="EMBL" id="CP031092">
    <property type="protein sequence ID" value="AXF56974.1"/>
    <property type="molecule type" value="Genomic_DNA"/>
</dbReference>
<accession>A0A345C193</accession>
<dbReference type="InterPro" id="IPR015590">
    <property type="entry name" value="Aldehyde_DH_dom"/>
</dbReference>
<dbReference type="InterPro" id="IPR016161">
    <property type="entry name" value="Ald_DH/histidinol_DH"/>
</dbReference>
<dbReference type="InterPro" id="IPR050740">
    <property type="entry name" value="Aldehyde_DH_Superfamily"/>
</dbReference>
<dbReference type="Gene3D" id="3.40.309.10">
    <property type="entry name" value="Aldehyde Dehydrogenase, Chain A, domain 2"/>
    <property type="match status" value="1"/>
</dbReference>
<evidence type="ECO:0000313" key="4">
    <source>
        <dbReference type="EMBL" id="AXF56974.1"/>
    </source>
</evidence>
<feature type="domain" description="Aldehyde dehydrogenase" evidence="3">
    <location>
        <begin position="2"/>
        <end position="68"/>
    </location>
</feature>
<name>A0A345C193_9BACI</name>
<dbReference type="Proteomes" id="UP000252100">
    <property type="component" value="Chromosome"/>
</dbReference>
<organism evidence="4 5">
    <name type="scientific">Salicibibacter kimchii</name>
    <dbReference type="NCBI Taxonomy" id="2099786"/>
    <lineage>
        <taxon>Bacteria</taxon>
        <taxon>Bacillati</taxon>
        <taxon>Bacillota</taxon>
        <taxon>Bacilli</taxon>
        <taxon>Bacillales</taxon>
        <taxon>Bacillaceae</taxon>
        <taxon>Salicibibacter</taxon>
    </lineage>
</organism>
<dbReference type="InterPro" id="IPR016163">
    <property type="entry name" value="Ald_DH_C"/>
</dbReference>
<comment type="similarity">
    <text evidence="1">Belongs to the aldehyde dehydrogenase family.</text>
</comment>
<dbReference type="SUPFAM" id="SSF53720">
    <property type="entry name" value="ALDH-like"/>
    <property type="match status" value="1"/>
</dbReference>
<dbReference type="FunFam" id="3.40.605.10:FF:000026">
    <property type="entry name" value="Aldehyde dehydrogenase, putative"/>
    <property type="match status" value="1"/>
</dbReference>
<dbReference type="Gene3D" id="3.40.605.10">
    <property type="entry name" value="Aldehyde Dehydrogenase, Chain A, domain 1"/>
    <property type="match status" value="1"/>
</dbReference>
<keyword evidence="5" id="KW-1185">Reference proteome</keyword>
<evidence type="ECO:0000259" key="3">
    <source>
        <dbReference type="Pfam" id="PF00171"/>
    </source>
</evidence>
<dbReference type="GO" id="GO:0009450">
    <property type="term" value="P:gamma-aminobutyric acid catabolic process"/>
    <property type="evidence" value="ECO:0007669"/>
    <property type="project" value="TreeGrafter"/>
</dbReference>
<dbReference type="InterPro" id="IPR016162">
    <property type="entry name" value="Ald_DH_N"/>
</dbReference>
<dbReference type="Pfam" id="PF00171">
    <property type="entry name" value="Aldedh"/>
    <property type="match status" value="1"/>
</dbReference>
<sequence>MYGLAAYLFTSDVSTAIRLSEQLEYGVVSLNDGGPSAVQAPFGGWKQSGIGREADHQGIEEYLETKFISLKL</sequence>
<evidence type="ECO:0000313" key="5">
    <source>
        <dbReference type="Proteomes" id="UP000252100"/>
    </source>
</evidence>
<dbReference type="PANTHER" id="PTHR43353">
    <property type="entry name" value="SUCCINATE-SEMIALDEHYDE DEHYDROGENASE, MITOCHONDRIAL"/>
    <property type="match status" value="1"/>
</dbReference>
<dbReference type="OrthoDB" id="2936013at2"/>
<dbReference type="KEGG" id="rue:DT065_13825"/>
<keyword evidence="2" id="KW-0560">Oxidoreductase</keyword>
<evidence type="ECO:0000256" key="2">
    <source>
        <dbReference type="ARBA" id="ARBA00023002"/>
    </source>
</evidence>